<comment type="similarity">
    <text evidence="8">Belongs to the CCDC69 family.</text>
</comment>
<evidence type="ECO:0000256" key="10">
    <source>
        <dbReference type="SAM" id="MobiDB-lite"/>
    </source>
</evidence>
<dbReference type="Proteomes" id="UP000504632">
    <property type="component" value="Chromosome 2"/>
</dbReference>
<dbReference type="FunCoup" id="A0A6J2UNA2">
    <property type="interactions" value="16"/>
</dbReference>
<dbReference type="OrthoDB" id="10038993at2759"/>
<accession>A0A6J2UNA2</accession>
<keyword evidence="6" id="KW-0206">Cytoskeleton</keyword>
<keyword evidence="11" id="KW-1185">Reference proteome</keyword>
<feature type="region of interest" description="Disordered" evidence="10">
    <location>
        <begin position="1"/>
        <end position="39"/>
    </location>
</feature>
<feature type="coiled-coil region" evidence="9">
    <location>
        <begin position="222"/>
        <end position="284"/>
    </location>
</feature>
<evidence type="ECO:0000256" key="9">
    <source>
        <dbReference type="SAM" id="Coils"/>
    </source>
</evidence>
<gene>
    <name evidence="12" type="primary">ccdc69</name>
</gene>
<keyword evidence="5 9" id="KW-0175">Coiled coil</keyword>
<keyword evidence="7" id="KW-0449">Lipoprotein</keyword>
<keyword evidence="3" id="KW-0963">Cytoplasm</keyword>
<comment type="subcellular location">
    <subcellularLocation>
        <location evidence="1">Cytoplasm</location>
        <location evidence="1">Cytoskeleton</location>
        <location evidence="1">Spindle</location>
    </subcellularLocation>
    <subcellularLocation>
        <location evidence="2">Midbody</location>
    </subcellularLocation>
</comment>
<feature type="coiled-coil region" evidence="9">
    <location>
        <begin position="111"/>
        <end position="167"/>
    </location>
</feature>
<evidence type="ECO:0000256" key="5">
    <source>
        <dbReference type="ARBA" id="ARBA00023054"/>
    </source>
</evidence>
<feature type="compositionally biased region" description="Basic residues" evidence="10">
    <location>
        <begin position="15"/>
        <end position="26"/>
    </location>
</feature>
<feature type="region of interest" description="Disordered" evidence="10">
    <location>
        <begin position="296"/>
        <end position="318"/>
    </location>
</feature>
<evidence type="ECO:0000256" key="7">
    <source>
        <dbReference type="ARBA" id="ARBA00023288"/>
    </source>
</evidence>
<dbReference type="GO" id="GO:0005737">
    <property type="term" value="C:cytoplasm"/>
    <property type="evidence" value="ECO:0007669"/>
    <property type="project" value="TreeGrafter"/>
</dbReference>
<evidence type="ECO:0000256" key="3">
    <source>
        <dbReference type="ARBA" id="ARBA00022490"/>
    </source>
</evidence>
<name>A0A6J2UNA2_CHACN</name>
<keyword evidence="4" id="KW-0519">Myristate</keyword>
<dbReference type="GO" id="GO:0008017">
    <property type="term" value="F:microtubule binding"/>
    <property type="evidence" value="ECO:0007669"/>
    <property type="project" value="TreeGrafter"/>
</dbReference>
<reference evidence="12" key="1">
    <citation type="submission" date="2025-08" db="UniProtKB">
        <authorList>
            <consortium name="RefSeq"/>
        </authorList>
    </citation>
    <scope>IDENTIFICATION</scope>
</reference>
<dbReference type="PANTHER" id="PTHR24200:SF6">
    <property type="entry name" value="COILED-COIL DOMAIN-CONTAINING PROTEIN 69"/>
    <property type="match status" value="1"/>
</dbReference>
<evidence type="ECO:0000256" key="6">
    <source>
        <dbReference type="ARBA" id="ARBA00023212"/>
    </source>
</evidence>
<evidence type="ECO:0000313" key="11">
    <source>
        <dbReference type="Proteomes" id="UP000504632"/>
    </source>
</evidence>
<evidence type="ECO:0000256" key="4">
    <source>
        <dbReference type="ARBA" id="ARBA00022707"/>
    </source>
</evidence>
<organism evidence="11 12">
    <name type="scientific">Chanos chanos</name>
    <name type="common">Milkfish</name>
    <name type="synonym">Mugil chanos</name>
    <dbReference type="NCBI Taxonomy" id="29144"/>
    <lineage>
        <taxon>Eukaryota</taxon>
        <taxon>Metazoa</taxon>
        <taxon>Chordata</taxon>
        <taxon>Craniata</taxon>
        <taxon>Vertebrata</taxon>
        <taxon>Euteleostomi</taxon>
        <taxon>Actinopterygii</taxon>
        <taxon>Neopterygii</taxon>
        <taxon>Teleostei</taxon>
        <taxon>Ostariophysi</taxon>
        <taxon>Gonorynchiformes</taxon>
        <taxon>Chanidae</taxon>
        <taxon>Chanos</taxon>
    </lineage>
</organism>
<proteinExistence type="inferred from homology"/>
<dbReference type="CTD" id="26112"/>
<dbReference type="AlphaFoldDB" id="A0A6J2UNA2"/>
<evidence type="ECO:0000256" key="2">
    <source>
        <dbReference type="ARBA" id="ARBA00004214"/>
    </source>
</evidence>
<dbReference type="GO" id="GO:0005634">
    <property type="term" value="C:nucleus"/>
    <property type="evidence" value="ECO:0007669"/>
    <property type="project" value="TreeGrafter"/>
</dbReference>
<dbReference type="InParanoid" id="A0A6J2UNA2"/>
<protein>
    <submittedName>
        <fullName evidence="12">Coiled-coil domain-containing protein 69</fullName>
    </submittedName>
</protein>
<dbReference type="PANTHER" id="PTHR24200">
    <property type="entry name" value="TOUCAN, ISOFORM A"/>
    <property type="match status" value="1"/>
</dbReference>
<dbReference type="GO" id="GO:0030496">
    <property type="term" value="C:midbody"/>
    <property type="evidence" value="ECO:0007669"/>
    <property type="project" value="UniProtKB-SubCell"/>
</dbReference>
<dbReference type="GO" id="GO:0005819">
    <property type="term" value="C:spindle"/>
    <property type="evidence" value="ECO:0007669"/>
    <property type="project" value="UniProtKB-SubCell"/>
</dbReference>
<dbReference type="GeneID" id="115805096"/>
<evidence type="ECO:0000256" key="8">
    <source>
        <dbReference type="ARBA" id="ARBA00038407"/>
    </source>
</evidence>
<evidence type="ECO:0000313" key="12">
    <source>
        <dbReference type="RefSeq" id="XP_030621438.1"/>
    </source>
</evidence>
<sequence>MGCYNSKACSPDSQRKKKNKVKQGKKNSKEIGAQDGSGKLPLDELCAGVEKRLEQYVWQVKVLQDALEAEGNLERDKLLKTNLHGDLCLLVHSITEKVKQDTANELQGPHAEQMRKTFEEHTSKLQELEQLHTEEKKTLTETHLAERNEMKEQIESLTGELKHFTELKRRVEASTLKKDLQRNIETHGSPGAFWEQEQESLLFVIEMKSESIQEQRNRLLQMEALAEKKLSLEDQLVHVLQQNEDLRVRMENYQTLIQQLSKEQRDLQEALERQCMENQKLSQEKEELLFKLLHNQDSSRSSRSSFHMSAPVPQASVS</sequence>
<evidence type="ECO:0000256" key="1">
    <source>
        <dbReference type="ARBA" id="ARBA00004186"/>
    </source>
</evidence>
<dbReference type="InterPro" id="IPR051293">
    <property type="entry name" value="MTUS1/CCDC69"/>
</dbReference>
<dbReference type="RefSeq" id="XP_030621438.1">
    <property type="nucleotide sequence ID" value="XM_030765578.1"/>
</dbReference>